<accession>A0A6C0LEQ7</accession>
<sequence length="406" mass="46319">MIVDLNNTSDYDKQIIYLDSRNGIFPNKNEFSFNIKFDEKIKNLTSVKIIESSLVLNGKLGLKWEYVGTTAPSGDKITNTALTTFLDYANTEITPAQYKDFNVEGVHTNNHIILATDYVELVPGLMWSNVGFTQPNDNTTEYVNTNLNAKLLEKYCANDTVLNLTRAEYNSYIVGNSVPVITNFVKLIPGVYWEKSTTANTAPGATLIKTLDNGNALRNTFINASDTTKIEITKEQLRTITKSNLVSGNYISIPINDTDTYYYIPKTIYFKTAVLYFKPVRRITYNSTFYVELNNYDRVHSYIAKYDSCNSVVNYNTVKFFDTLNYSGTTESSLVLYKIRNYYSITSSNWTDATVHILNPPETSCNRFTITIRDKDFNILKFGDYLNEESFNMTICVYTIKKNIYG</sequence>
<dbReference type="AlphaFoldDB" id="A0A6C0LEQ7"/>
<organism evidence="1">
    <name type="scientific">viral metagenome</name>
    <dbReference type="NCBI Taxonomy" id="1070528"/>
    <lineage>
        <taxon>unclassified sequences</taxon>
        <taxon>metagenomes</taxon>
        <taxon>organismal metagenomes</taxon>
    </lineage>
</organism>
<name>A0A6C0LEQ7_9ZZZZ</name>
<proteinExistence type="predicted"/>
<protein>
    <submittedName>
        <fullName evidence="1">Uncharacterized protein</fullName>
    </submittedName>
</protein>
<dbReference type="EMBL" id="MN740460">
    <property type="protein sequence ID" value="QHU27692.1"/>
    <property type="molecule type" value="Genomic_DNA"/>
</dbReference>
<reference evidence="1" key="1">
    <citation type="journal article" date="2020" name="Nature">
        <title>Giant virus diversity and host interactions through global metagenomics.</title>
        <authorList>
            <person name="Schulz F."/>
            <person name="Roux S."/>
            <person name="Paez-Espino D."/>
            <person name="Jungbluth S."/>
            <person name="Walsh D.A."/>
            <person name="Denef V.J."/>
            <person name="McMahon K.D."/>
            <person name="Konstantinidis K.T."/>
            <person name="Eloe-Fadrosh E.A."/>
            <person name="Kyrpides N.C."/>
            <person name="Woyke T."/>
        </authorList>
    </citation>
    <scope>NUCLEOTIDE SEQUENCE</scope>
    <source>
        <strain evidence="1">GVMAG-M-3300027769-26</strain>
    </source>
</reference>
<evidence type="ECO:0000313" key="1">
    <source>
        <dbReference type="EMBL" id="QHU27692.1"/>
    </source>
</evidence>